<dbReference type="PANTHER" id="PTHR43370">
    <property type="entry name" value="SUGAR ABC TRANSPORTER INTEGRAL MEMBRANE PROTEIN-RELATED"/>
    <property type="match status" value="1"/>
</dbReference>
<feature type="transmembrane region" description="Helical" evidence="6">
    <location>
        <begin position="193"/>
        <end position="215"/>
    </location>
</feature>
<keyword evidence="4 6" id="KW-1133">Transmembrane helix</keyword>
<dbReference type="AlphaFoldDB" id="A0A926IGZ5"/>
<dbReference type="Proteomes" id="UP000623678">
    <property type="component" value="Unassembled WGS sequence"/>
</dbReference>
<evidence type="ECO:0000256" key="5">
    <source>
        <dbReference type="ARBA" id="ARBA00023136"/>
    </source>
</evidence>
<evidence type="ECO:0000256" key="3">
    <source>
        <dbReference type="ARBA" id="ARBA00022692"/>
    </source>
</evidence>
<feature type="transmembrane region" description="Helical" evidence="6">
    <location>
        <begin position="58"/>
        <end position="80"/>
    </location>
</feature>
<sequence>MVNTWIIAILRLSAPILLCAVGSLFCDRAGVTNISLEGTMLLAAFMGVFGSYYSGSWIIGILCAVAAGVLASLFFALITLKFGGAELVVGFTMNVLLDGLTVFMLRSIFKVSGSLVSEKVIGVPSFTIPGLTKIPVIGGFVTDLNILVVLAFISVFLAHFIFKRTHLGLKVLSSGENPQAAATVGINVYGIRLLALVITGVLCGLAGAQLSLGYLSMFTEGMTAGRGFIALVAVMFARGSSMRVLLVTLLFGAAEMMSNYLQLFQYSSYLILMIPYLCVILLTLLQLILEQQGKKKRMISAREKTA</sequence>
<feature type="transmembrane region" description="Helical" evidence="6">
    <location>
        <begin position="221"/>
        <end position="237"/>
    </location>
</feature>
<feature type="transmembrane region" description="Helical" evidence="6">
    <location>
        <begin position="244"/>
        <end position="263"/>
    </location>
</feature>
<keyword evidence="2" id="KW-1003">Cell membrane</keyword>
<evidence type="ECO:0000256" key="6">
    <source>
        <dbReference type="SAM" id="Phobius"/>
    </source>
</evidence>
<proteinExistence type="predicted"/>
<dbReference type="Pfam" id="PF02653">
    <property type="entry name" value="BPD_transp_2"/>
    <property type="match status" value="1"/>
</dbReference>
<feature type="transmembrane region" description="Helical" evidence="6">
    <location>
        <begin position="33"/>
        <end position="52"/>
    </location>
</feature>
<keyword evidence="8" id="KW-1185">Reference proteome</keyword>
<evidence type="ECO:0000256" key="2">
    <source>
        <dbReference type="ARBA" id="ARBA00022475"/>
    </source>
</evidence>
<dbReference type="RefSeq" id="WP_262394039.1">
    <property type="nucleotide sequence ID" value="NZ_JACRTD010000001.1"/>
</dbReference>
<dbReference type="GO" id="GO:0022857">
    <property type="term" value="F:transmembrane transporter activity"/>
    <property type="evidence" value="ECO:0007669"/>
    <property type="project" value="InterPro"/>
</dbReference>
<reference evidence="7" key="1">
    <citation type="submission" date="2020-08" db="EMBL/GenBank/DDBJ databases">
        <title>Genome public.</title>
        <authorList>
            <person name="Liu C."/>
            <person name="Sun Q."/>
        </authorList>
    </citation>
    <scope>NUCLEOTIDE SEQUENCE</scope>
    <source>
        <strain evidence="7">NSJ-64</strain>
    </source>
</reference>
<name>A0A926IGZ5_9FIRM</name>
<organism evidence="7 8">
    <name type="scientific">Youxingia wuxianensis</name>
    <dbReference type="NCBI Taxonomy" id="2763678"/>
    <lineage>
        <taxon>Bacteria</taxon>
        <taxon>Bacillati</taxon>
        <taxon>Bacillota</taxon>
        <taxon>Clostridia</taxon>
        <taxon>Eubacteriales</taxon>
        <taxon>Oscillospiraceae</taxon>
        <taxon>Youxingia</taxon>
    </lineage>
</organism>
<dbReference type="PANTHER" id="PTHR43370:SF1">
    <property type="entry name" value="GUANOSINE ABC TRANSPORTER PERMEASE PROTEIN NUPQ"/>
    <property type="match status" value="1"/>
</dbReference>
<feature type="transmembrane region" description="Helical" evidence="6">
    <location>
        <begin position="269"/>
        <end position="289"/>
    </location>
</feature>
<evidence type="ECO:0000256" key="1">
    <source>
        <dbReference type="ARBA" id="ARBA00004651"/>
    </source>
</evidence>
<keyword evidence="5 6" id="KW-0472">Membrane</keyword>
<dbReference type="EMBL" id="JACRTD010000001">
    <property type="protein sequence ID" value="MBC8584188.1"/>
    <property type="molecule type" value="Genomic_DNA"/>
</dbReference>
<feature type="transmembrane region" description="Helical" evidence="6">
    <location>
        <begin position="144"/>
        <end position="162"/>
    </location>
</feature>
<dbReference type="GO" id="GO:0005886">
    <property type="term" value="C:plasma membrane"/>
    <property type="evidence" value="ECO:0007669"/>
    <property type="project" value="UniProtKB-SubCell"/>
</dbReference>
<comment type="caution">
    <text evidence="7">The sequence shown here is derived from an EMBL/GenBank/DDBJ whole genome shotgun (WGS) entry which is preliminary data.</text>
</comment>
<dbReference type="CDD" id="cd06580">
    <property type="entry name" value="TM_PBP1_transp_TpRbsC_like"/>
    <property type="match status" value="1"/>
</dbReference>
<protein>
    <submittedName>
        <fullName evidence="7">ABC transporter permease</fullName>
    </submittedName>
</protein>
<gene>
    <name evidence="7" type="ORF">H8705_01135</name>
</gene>
<feature type="transmembrane region" description="Helical" evidence="6">
    <location>
        <begin position="87"/>
        <end position="109"/>
    </location>
</feature>
<evidence type="ECO:0000256" key="4">
    <source>
        <dbReference type="ARBA" id="ARBA00022989"/>
    </source>
</evidence>
<evidence type="ECO:0000313" key="8">
    <source>
        <dbReference type="Proteomes" id="UP000623678"/>
    </source>
</evidence>
<keyword evidence="3 6" id="KW-0812">Transmembrane</keyword>
<dbReference type="InterPro" id="IPR001851">
    <property type="entry name" value="ABC_transp_permease"/>
</dbReference>
<comment type="subcellular location">
    <subcellularLocation>
        <location evidence="1">Cell membrane</location>
        <topology evidence="1">Multi-pass membrane protein</topology>
    </subcellularLocation>
</comment>
<evidence type="ECO:0000313" key="7">
    <source>
        <dbReference type="EMBL" id="MBC8584188.1"/>
    </source>
</evidence>
<accession>A0A926IGZ5</accession>
<feature type="transmembrane region" description="Helical" evidence="6">
    <location>
        <begin position="6"/>
        <end position="26"/>
    </location>
</feature>